<gene>
    <name evidence="1" type="ORF">IX91_24380</name>
</gene>
<reference evidence="1 2" key="1">
    <citation type="submission" date="2014-08" db="EMBL/GenBank/DDBJ databases">
        <title>First Complete Genome Sequence of the Shellfish Pathogen Vibrio tubiashii.</title>
        <authorList>
            <person name="Richards G.P."/>
            <person name="Needleman D.S."/>
            <person name="Watson M.A."/>
            <person name="Bono J.L."/>
        </authorList>
    </citation>
    <scope>NUCLEOTIDE SEQUENCE [LARGE SCALE GENOMIC DNA]</scope>
    <source>
        <strain evidence="1 2">ATCC 19109</strain>
        <plasmid evidence="2">Plasmid p251</plasmid>
    </source>
</reference>
<protein>
    <submittedName>
        <fullName evidence="1">Uncharacterized protein</fullName>
    </submittedName>
</protein>
<accession>A0A0A0SSA2</accession>
<dbReference type="Proteomes" id="UP000030071">
    <property type="component" value="Plasmid p251"/>
</dbReference>
<dbReference type="EMBL" id="CP009356">
    <property type="protein sequence ID" value="AIW17219.1"/>
    <property type="molecule type" value="Genomic_DNA"/>
</dbReference>
<evidence type="ECO:0000313" key="2">
    <source>
        <dbReference type="Proteomes" id="UP000030071"/>
    </source>
</evidence>
<sequence length="71" mass="7997">MHVAQVKAVQHRTVMQGTDQSSLHKTIVAFDLMVWDKRGLNGVIIHGVKLDRPIRKKSLMTDLATTMVGWT</sequence>
<dbReference type="KEGG" id="vtu:IX91_24380"/>
<geneLocation type="plasmid" evidence="1 2">
    <name>p251</name>
</geneLocation>
<evidence type="ECO:0000313" key="1">
    <source>
        <dbReference type="EMBL" id="AIW17219.1"/>
    </source>
</evidence>
<name>A0A0A0SSA2_9VIBR</name>
<dbReference type="HOGENOM" id="CLU_2739020_0_0_6"/>
<proteinExistence type="predicted"/>
<keyword evidence="1" id="KW-0614">Plasmid</keyword>
<organism evidence="1 2">
    <name type="scientific">Vibrio tubiashii ATCC 19109</name>
    <dbReference type="NCBI Taxonomy" id="1051646"/>
    <lineage>
        <taxon>Bacteria</taxon>
        <taxon>Pseudomonadati</taxon>
        <taxon>Pseudomonadota</taxon>
        <taxon>Gammaproteobacteria</taxon>
        <taxon>Vibrionales</taxon>
        <taxon>Vibrionaceae</taxon>
        <taxon>Vibrio</taxon>
        <taxon>Vibrio oreintalis group</taxon>
    </lineage>
</organism>
<dbReference type="AlphaFoldDB" id="A0A0A0SSA2"/>